<reference evidence="1" key="1">
    <citation type="submission" date="2022-06" db="EMBL/GenBank/DDBJ databases">
        <title>Aeoliella straminimaris, a novel planctomycete from sediments.</title>
        <authorList>
            <person name="Vitorino I.R."/>
            <person name="Lage O.M."/>
        </authorList>
    </citation>
    <scope>NUCLEOTIDE SEQUENCE</scope>
    <source>
        <strain evidence="1">ICT_H6.2</strain>
    </source>
</reference>
<name>A0A9X2F621_9BACT</name>
<dbReference type="AlphaFoldDB" id="A0A9X2F621"/>
<protein>
    <submittedName>
        <fullName evidence="1">Uncharacterized protein</fullName>
    </submittedName>
</protein>
<dbReference type="Proteomes" id="UP001155241">
    <property type="component" value="Unassembled WGS sequence"/>
</dbReference>
<keyword evidence="2" id="KW-1185">Reference proteome</keyword>
<gene>
    <name evidence="1" type="ORF">NG895_03015</name>
</gene>
<sequence>MADDSFVSDRDTFHYLLDHHQEIRRSVTNLDNGVETLTESDNEEVAAKIQEHVHAMYGRVEEGRPIRMRDPLFAAIFRHATKVDMNVEETEKGVRVTETSSDQRVAQLIQAHAVVVSKFVERGFAEAHLNHEVPPATETVAAQQDRPLTGQQKEELLAASVQFDRYYIPVLALTNEGKAKPATKAIGRLSDEYDAIYQRVLDALHIVPDQSQDPTRQTIDEVAQLIADGQLKKAHETLEPIRDLTMQRRQQLGIDYPMDVLNEYHDVMESIVKPAVEMKPADVDKAYLEELKQAASGASEMWTEVEQTKFPAKLFGFDKEATQKLNASIAAERAAITALNRALADGDAKTVLKAAKGLKPPFAKVYKSFGDFSGLK</sequence>
<accession>A0A9X2F621</accession>
<comment type="caution">
    <text evidence="1">The sequence shown here is derived from an EMBL/GenBank/DDBJ whole genome shotgun (WGS) entry which is preliminary data.</text>
</comment>
<dbReference type="RefSeq" id="WP_252850969.1">
    <property type="nucleotide sequence ID" value="NZ_JAMXLR010000012.1"/>
</dbReference>
<dbReference type="EMBL" id="JAMXLR010000012">
    <property type="protein sequence ID" value="MCO6042870.1"/>
    <property type="molecule type" value="Genomic_DNA"/>
</dbReference>
<evidence type="ECO:0000313" key="1">
    <source>
        <dbReference type="EMBL" id="MCO6042870.1"/>
    </source>
</evidence>
<evidence type="ECO:0000313" key="2">
    <source>
        <dbReference type="Proteomes" id="UP001155241"/>
    </source>
</evidence>
<organism evidence="1 2">
    <name type="scientific">Aeoliella straminimaris</name>
    <dbReference type="NCBI Taxonomy" id="2954799"/>
    <lineage>
        <taxon>Bacteria</taxon>
        <taxon>Pseudomonadati</taxon>
        <taxon>Planctomycetota</taxon>
        <taxon>Planctomycetia</taxon>
        <taxon>Pirellulales</taxon>
        <taxon>Lacipirellulaceae</taxon>
        <taxon>Aeoliella</taxon>
    </lineage>
</organism>
<proteinExistence type="predicted"/>